<sequence length="427" mass="48109">METSGAKNGASFAKVTVRHEGVVGIRTITCAKEALKILEEEDNHEVETKVAGENIGHGDGNDTFWLETGIKTIYARRGPMMWTQHESSSRSTHNFKELRFNEYRVVYVLKRGFKRVNLGAEIGAEVGVFGCCNGCVWGLKWELKWVCVAPEIGILLNQGLKRMDFSSGMGAKPTKLQYITNMSSARSRPVRNEAIGTDLGSTNSHIAITEGKTVNQLSTLQKNGTPNQVRTHLDEGMDTNCKLSVRICVNCIKISRRMIGLDKPVLWLFLDLRLPFVQNSYCEVDVGSCLECKAKGPVIVNIEQTSVFSGELNQQKSSDQLKYFQDVDVLKSYKLRIQELEAELLQTKRLNSSKRSETDYLDLDGNALHQKSCLFPVLDSETTEVVDNFEDEEKEVEHCSLQEKLDDELKELDKRLEQKESTVNMLQ</sequence>
<dbReference type="AlphaFoldDB" id="A0A2U1Q197"/>
<evidence type="ECO:0000256" key="1">
    <source>
        <dbReference type="SAM" id="Coils"/>
    </source>
</evidence>
<gene>
    <name evidence="2" type="ORF">CTI12_AA086670</name>
</gene>
<evidence type="ECO:0000313" key="3">
    <source>
        <dbReference type="Proteomes" id="UP000245207"/>
    </source>
</evidence>
<name>A0A2U1Q197_ARTAN</name>
<keyword evidence="3" id="KW-1185">Reference proteome</keyword>
<evidence type="ECO:0000313" key="2">
    <source>
        <dbReference type="EMBL" id="PWA91804.1"/>
    </source>
</evidence>
<organism evidence="2 3">
    <name type="scientific">Artemisia annua</name>
    <name type="common">Sweet wormwood</name>
    <dbReference type="NCBI Taxonomy" id="35608"/>
    <lineage>
        <taxon>Eukaryota</taxon>
        <taxon>Viridiplantae</taxon>
        <taxon>Streptophyta</taxon>
        <taxon>Embryophyta</taxon>
        <taxon>Tracheophyta</taxon>
        <taxon>Spermatophyta</taxon>
        <taxon>Magnoliopsida</taxon>
        <taxon>eudicotyledons</taxon>
        <taxon>Gunneridae</taxon>
        <taxon>Pentapetalae</taxon>
        <taxon>asterids</taxon>
        <taxon>campanulids</taxon>
        <taxon>Asterales</taxon>
        <taxon>Asteraceae</taxon>
        <taxon>Asteroideae</taxon>
        <taxon>Anthemideae</taxon>
        <taxon>Artemisiinae</taxon>
        <taxon>Artemisia</taxon>
    </lineage>
</organism>
<proteinExistence type="predicted"/>
<comment type="caution">
    <text evidence="2">The sequence shown here is derived from an EMBL/GenBank/DDBJ whole genome shotgun (WGS) entry which is preliminary data.</text>
</comment>
<dbReference type="EMBL" id="PKPP01000516">
    <property type="protein sequence ID" value="PWA91804.1"/>
    <property type="molecule type" value="Genomic_DNA"/>
</dbReference>
<reference evidence="2 3" key="1">
    <citation type="journal article" date="2018" name="Mol. Plant">
        <title>The genome of Artemisia annua provides insight into the evolution of Asteraceae family and artemisinin biosynthesis.</title>
        <authorList>
            <person name="Shen Q."/>
            <person name="Zhang L."/>
            <person name="Liao Z."/>
            <person name="Wang S."/>
            <person name="Yan T."/>
            <person name="Shi P."/>
            <person name="Liu M."/>
            <person name="Fu X."/>
            <person name="Pan Q."/>
            <person name="Wang Y."/>
            <person name="Lv Z."/>
            <person name="Lu X."/>
            <person name="Zhang F."/>
            <person name="Jiang W."/>
            <person name="Ma Y."/>
            <person name="Chen M."/>
            <person name="Hao X."/>
            <person name="Li L."/>
            <person name="Tang Y."/>
            <person name="Lv G."/>
            <person name="Zhou Y."/>
            <person name="Sun X."/>
            <person name="Brodelius P.E."/>
            <person name="Rose J.K.C."/>
            <person name="Tang K."/>
        </authorList>
    </citation>
    <scope>NUCLEOTIDE SEQUENCE [LARGE SCALE GENOMIC DNA]</scope>
    <source>
        <strain evidence="3">cv. Huhao1</strain>
        <tissue evidence="2">Leaf</tissue>
    </source>
</reference>
<feature type="coiled-coil region" evidence="1">
    <location>
        <begin position="330"/>
        <end position="357"/>
    </location>
</feature>
<dbReference type="Proteomes" id="UP000245207">
    <property type="component" value="Unassembled WGS sequence"/>
</dbReference>
<dbReference type="STRING" id="35608.A0A2U1Q197"/>
<keyword evidence="1" id="KW-0175">Coiled coil</keyword>
<protein>
    <submittedName>
        <fullName evidence="2">Kinesin, motor domain-containing protein</fullName>
    </submittedName>
</protein>
<accession>A0A2U1Q197</accession>